<keyword evidence="3" id="KW-1133">Transmembrane helix</keyword>
<organism evidence="4">
    <name type="scientific">marine sediment metagenome</name>
    <dbReference type="NCBI Taxonomy" id="412755"/>
    <lineage>
        <taxon>unclassified sequences</taxon>
        <taxon>metagenomes</taxon>
        <taxon>ecological metagenomes</taxon>
    </lineage>
</organism>
<evidence type="ECO:0000256" key="3">
    <source>
        <dbReference type="SAM" id="Phobius"/>
    </source>
</evidence>
<feature type="transmembrane region" description="Helical" evidence="3">
    <location>
        <begin position="48"/>
        <end position="76"/>
    </location>
</feature>
<keyword evidence="1" id="KW-0175">Coiled coil</keyword>
<feature type="coiled-coil region" evidence="1">
    <location>
        <begin position="518"/>
        <end position="559"/>
    </location>
</feature>
<accession>A0A0F9Z232</accession>
<gene>
    <name evidence="4" type="ORF">LCGC14_0016500</name>
</gene>
<sequence>MNESLNKTLRQTSRRVLAGETVAAIATAVVGLIAAGLVAVALDAALSLPVWALIVIDGLLLVSAAVAAGYLGLTLYRHRYNPRRIARRIETRMEWNHSGLINAVDLSSAPAGATSGALQAVAIDRGAALASAAPARKVVDTHRLQRRSLWAGGAVAIVIIAYLIVPTVFRAVLPRLLAPASAAPPFTLLHFDVQIEPERVFRGRSAQILATVSSPMTVPKQANVVFLDEAGRPGHSLPMLREEPGRFVLDIEQPDRSRWFYVDTPAGRSEKILLKVHEVPIFRQVEARYEFPAYTKWTSGRALLTPSRATVRALRDTRATLRVTSNQPLAQGTLTLTYADGLTESVELRPTEDARVVEGTFSLVGSGSYSMTLTSDEGIQCNEPFRGKMVCVEDQLPKVEIVSPAVSVMAPENWTIPVAVRASDDVGVAGIRLLRSVNGWGPSAIDLAMSHAGDRKVGAKSVFDLPGLGAKAGDVITYFASARDVHPVEDHFQDSATHVIRVISEEDYKQLVRTRYRMAQIASEIRRFQEMLADIEKRRDELRKELAALEAKMQQAGGALSEDDRRRLHELAAKQAAYAQAMTDAADRMRDRIDQPTVWGDVEDALKRQLSALASSLDNRAEANGRMCASVSSQAPAGPSASDAAKYLDAALKQLGRPAGEGQKELETSRQQFELLHRAAVMAELVQQLDAIARRQRDLADRLGQFRHRETLSSSEQIRARRLAREQADLQGDLEKLLKLMIHTAGKSQEELPKMSASVLELAGAVVRLGVLDDQHDAAVLADAGQGRYAHRAADSAARKLEALYRSCPGGPGEMPLDDLDQALSLQRQQLKSLMQQLLSTSMGLTGAGSGKGGYYGSAAPVTLLGPHSLQGEGEPRPSAGSGGSGKAAGLDDPYSNSDGPESLQPTEIEDVGDVRTGSGVPLRFRAQVEAYFRRLADESK</sequence>
<evidence type="ECO:0000256" key="1">
    <source>
        <dbReference type="SAM" id="Coils"/>
    </source>
</evidence>
<proteinExistence type="predicted"/>
<dbReference type="AlphaFoldDB" id="A0A0F9Z232"/>
<feature type="transmembrane region" description="Helical" evidence="3">
    <location>
        <begin position="149"/>
        <end position="169"/>
    </location>
</feature>
<evidence type="ECO:0008006" key="5">
    <source>
        <dbReference type="Google" id="ProtNLM"/>
    </source>
</evidence>
<keyword evidence="3" id="KW-0472">Membrane</keyword>
<name>A0A0F9Z232_9ZZZZ</name>
<reference evidence="4" key="1">
    <citation type="journal article" date="2015" name="Nature">
        <title>Complex archaea that bridge the gap between prokaryotes and eukaryotes.</title>
        <authorList>
            <person name="Spang A."/>
            <person name="Saw J.H."/>
            <person name="Jorgensen S.L."/>
            <person name="Zaremba-Niedzwiedzka K."/>
            <person name="Martijn J."/>
            <person name="Lind A.E."/>
            <person name="van Eijk R."/>
            <person name="Schleper C."/>
            <person name="Guy L."/>
            <person name="Ettema T.J."/>
        </authorList>
    </citation>
    <scope>NUCLEOTIDE SEQUENCE</scope>
</reference>
<evidence type="ECO:0000313" key="4">
    <source>
        <dbReference type="EMBL" id="KKO11174.1"/>
    </source>
</evidence>
<protein>
    <recommendedName>
        <fullName evidence="5">DUF4175 domain-containing protein</fullName>
    </recommendedName>
</protein>
<feature type="region of interest" description="Disordered" evidence="2">
    <location>
        <begin position="866"/>
        <end position="920"/>
    </location>
</feature>
<evidence type="ECO:0000256" key="2">
    <source>
        <dbReference type="SAM" id="MobiDB-lite"/>
    </source>
</evidence>
<feature type="transmembrane region" description="Helical" evidence="3">
    <location>
        <begin position="21"/>
        <end position="42"/>
    </location>
</feature>
<feature type="compositionally biased region" description="Polar residues" evidence="2">
    <location>
        <begin position="895"/>
        <end position="906"/>
    </location>
</feature>
<keyword evidence="3" id="KW-0812">Transmembrane</keyword>
<comment type="caution">
    <text evidence="4">The sequence shown here is derived from an EMBL/GenBank/DDBJ whole genome shotgun (WGS) entry which is preliminary data.</text>
</comment>
<dbReference type="EMBL" id="LAZR01000003">
    <property type="protein sequence ID" value="KKO11174.1"/>
    <property type="molecule type" value="Genomic_DNA"/>
</dbReference>